<accession>A0ABV8QRL4</accession>
<dbReference type="EMBL" id="JBHSCZ010000002">
    <property type="protein sequence ID" value="MFC4262719.1"/>
    <property type="molecule type" value="Genomic_DNA"/>
</dbReference>
<proteinExistence type="inferred from homology"/>
<dbReference type="Gene3D" id="1.10.287.470">
    <property type="entry name" value="Helix hairpin bin"/>
    <property type="match status" value="1"/>
</dbReference>
<protein>
    <submittedName>
        <fullName evidence="4">Efflux RND transporter periplasmic adaptor subunit</fullName>
    </submittedName>
</protein>
<name>A0ABV8QRL4_9BACT</name>
<feature type="coiled-coil region" evidence="2">
    <location>
        <begin position="134"/>
        <end position="161"/>
    </location>
</feature>
<comment type="similarity">
    <text evidence="1">Belongs to the membrane fusion protein (MFP) (TC 8.A.1) family.</text>
</comment>
<dbReference type="PROSITE" id="PS51257">
    <property type="entry name" value="PROKAR_LIPOPROTEIN"/>
    <property type="match status" value="1"/>
</dbReference>
<dbReference type="Gene3D" id="2.40.420.20">
    <property type="match status" value="1"/>
</dbReference>
<organism evidence="4 5">
    <name type="scientific">Ferruginibacter yonginensis</name>
    <dbReference type="NCBI Taxonomy" id="1310416"/>
    <lineage>
        <taxon>Bacteria</taxon>
        <taxon>Pseudomonadati</taxon>
        <taxon>Bacteroidota</taxon>
        <taxon>Chitinophagia</taxon>
        <taxon>Chitinophagales</taxon>
        <taxon>Chitinophagaceae</taxon>
        <taxon>Ferruginibacter</taxon>
    </lineage>
</organism>
<dbReference type="SUPFAM" id="SSF111369">
    <property type="entry name" value="HlyD-like secretion proteins"/>
    <property type="match status" value="1"/>
</dbReference>
<dbReference type="InterPro" id="IPR058627">
    <property type="entry name" value="MdtA-like_C"/>
</dbReference>
<evidence type="ECO:0000313" key="4">
    <source>
        <dbReference type="EMBL" id="MFC4262719.1"/>
    </source>
</evidence>
<dbReference type="PANTHER" id="PTHR30469:SF15">
    <property type="entry name" value="HLYD FAMILY OF SECRETION PROTEINS"/>
    <property type="match status" value="1"/>
</dbReference>
<dbReference type="NCBIfam" id="TIGR01730">
    <property type="entry name" value="RND_mfp"/>
    <property type="match status" value="1"/>
</dbReference>
<keyword evidence="5" id="KW-1185">Reference proteome</keyword>
<feature type="coiled-coil region" evidence="2">
    <location>
        <begin position="24"/>
        <end position="65"/>
    </location>
</feature>
<evidence type="ECO:0000313" key="5">
    <source>
        <dbReference type="Proteomes" id="UP001595907"/>
    </source>
</evidence>
<evidence type="ECO:0000259" key="3">
    <source>
        <dbReference type="Pfam" id="PF25967"/>
    </source>
</evidence>
<dbReference type="Proteomes" id="UP001595907">
    <property type="component" value="Unassembled WGS sequence"/>
</dbReference>
<reference evidence="5" key="1">
    <citation type="journal article" date="2019" name="Int. J. Syst. Evol. Microbiol.">
        <title>The Global Catalogue of Microorganisms (GCM) 10K type strain sequencing project: providing services to taxonomists for standard genome sequencing and annotation.</title>
        <authorList>
            <consortium name="The Broad Institute Genomics Platform"/>
            <consortium name="The Broad Institute Genome Sequencing Center for Infectious Disease"/>
            <person name="Wu L."/>
            <person name="Ma J."/>
        </authorList>
    </citation>
    <scope>NUCLEOTIDE SEQUENCE [LARGE SCALE GENOMIC DNA]</scope>
    <source>
        <strain evidence="5">CECT 8289</strain>
    </source>
</reference>
<dbReference type="PANTHER" id="PTHR30469">
    <property type="entry name" value="MULTIDRUG RESISTANCE PROTEIN MDTA"/>
    <property type="match status" value="1"/>
</dbReference>
<gene>
    <name evidence="4" type="ORF">ACFOWM_07515</name>
</gene>
<dbReference type="InterPro" id="IPR006143">
    <property type="entry name" value="RND_pump_MFP"/>
</dbReference>
<dbReference type="Gene3D" id="2.40.30.170">
    <property type="match status" value="1"/>
</dbReference>
<dbReference type="Pfam" id="PF25967">
    <property type="entry name" value="RND-MFP_C"/>
    <property type="match status" value="1"/>
</dbReference>
<sequence>MQHNKIFIIGLTTLVLFASCGDSKKEGNAAINDKKTQLEKLKSEKEKKDQEILKLQEELSKLDTSSANPAKIKLVAFAPIVMQNFDHYIELQGKIDAENSSYIAPRGMGGQVKQVLVKQGQIVRKGQLLLRLDNAIQNQQLQATKQQAQNIKTQLALAKSLAERQQNLWNNGIGTEVQLLTAKTNVTSLENQLGTIAEQVKLAQEQLNTANVYSDVNGVADVVNIRVGEIFQGATAAGPQIKIVNKSSLKVIGNIPENYLGTVSKGTPVVVIMPDINKTYNTTVSFIGAAIDPLSRGFNVEAKLPSDPALNPNQLALIKVRDYAATNTIAIPLKTLQNDEKGKYVMVASNEKGKLYARKRVVTVGLINGDVIEVKSGLKAGEQLIVEGYTGLYEGQQLKTSAQ</sequence>
<feature type="domain" description="Multidrug resistance protein MdtA-like C-terminal permuted SH3" evidence="3">
    <location>
        <begin position="327"/>
        <end position="388"/>
    </location>
</feature>
<evidence type="ECO:0000256" key="1">
    <source>
        <dbReference type="ARBA" id="ARBA00009477"/>
    </source>
</evidence>
<comment type="caution">
    <text evidence="4">The sequence shown here is derived from an EMBL/GenBank/DDBJ whole genome shotgun (WGS) entry which is preliminary data.</text>
</comment>
<evidence type="ECO:0000256" key="2">
    <source>
        <dbReference type="SAM" id="Coils"/>
    </source>
</evidence>
<dbReference type="RefSeq" id="WP_379708439.1">
    <property type="nucleotide sequence ID" value="NZ_JBHSCZ010000002.1"/>
</dbReference>
<dbReference type="Gene3D" id="2.40.50.100">
    <property type="match status" value="1"/>
</dbReference>
<keyword evidence="2" id="KW-0175">Coiled coil</keyword>